<sequence length="184" mass="20086">MKILSVKSVIVLLAAVAVPSISMAAACKPAISEAEVKTTQDKWGKGLVEIGAAKNPKAEAEKFIADIYAYQNGPVLFKPTVASTDEFRQTPEEALSYFVTGQDKEDKGFALAPYTKVRFENHAITYDCNTAVSMGNYYFTGKDGKETKVTYTMGFVKEPDGKVKINIQHSSLPYVAEKAKDKKG</sequence>
<name>A0A1Q8ZPI3_9HYPH</name>
<dbReference type="AlphaFoldDB" id="A0A1Q8ZPI3"/>
<dbReference type="Gene3D" id="3.10.450.50">
    <property type="match status" value="1"/>
</dbReference>
<dbReference type="InterPro" id="IPR016878">
    <property type="entry name" value="MICAH-like"/>
</dbReference>
<dbReference type="PROSITE" id="PS51257">
    <property type="entry name" value="PROKAR_LIPOPROTEIN"/>
    <property type="match status" value="1"/>
</dbReference>
<evidence type="ECO:0000256" key="1">
    <source>
        <dbReference type="SAM" id="SignalP"/>
    </source>
</evidence>
<dbReference type="PIRSF" id="PIRSF028288">
    <property type="entry name" value="UCP028288"/>
    <property type="match status" value="1"/>
</dbReference>
<dbReference type="InterPro" id="IPR032710">
    <property type="entry name" value="NTF2-like_dom_sf"/>
</dbReference>
<evidence type="ECO:0000313" key="2">
    <source>
        <dbReference type="EMBL" id="OLP43714.1"/>
    </source>
</evidence>
<organism evidence="2 3">
    <name type="scientific">Rhizobium oryziradicis</name>
    <dbReference type="NCBI Taxonomy" id="1867956"/>
    <lineage>
        <taxon>Bacteria</taxon>
        <taxon>Pseudomonadati</taxon>
        <taxon>Pseudomonadota</taxon>
        <taxon>Alphaproteobacteria</taxon>
        <taxon>Hyphomicrobiales</taxon>
        <taxon>Rhizobiaceae</taxon>
        <taxon>Rhizobium/Agrobacterium group</taxon>
        <taxon>Rhizobium</taxon>
    </lineage>
</organism>
<reference evidence="2 3" key="1">
    <citation type="submission" date="2016-09" db="EMBL/GenBank/DDBJ databases">
        <title>Rhizobium oryziradicis sp. nov., isolated from the root of rice.</title>
        <authorList>
            <person name="Zhao J."/>
            <person name="Zhang X."/>
        </authorList>
    </citation>
    <scope>NUCLEOTIDE SEQUENCE [LARGE SCALE GENOMIC DNA]</scope>
    <source>
        <strain evidence="2 3">N19</strain>
    </source>
</reference>
<keyword evidence="1" id="KW-0732">Signal</keyword>
<evidence type="ECO:0008006" key="4">
    <source>
        <dbReference type="Google" id="ProtNLM"/>
    </source>
</evidence>
<proteinExistence type="predicted"/>
<gene>
    <name evidence="2" type="ORF">BJF95_23035</name>
</gene>
<dbReference type="EMBL" id="MKIM01000028">
    <property type="protein sequence ID" value="OLP43714.1"/>
    <property type="molecule type" value="Genomic_DNA"/>
</dbReference>
<dbReference type="Proteomes" id="UP000186894">
    <property type="component" value="Unassembled WGS sequence"/>
</dbReference>
<accession>A0A1Q8ZPI3</accession>
<dbReference type="RefSeq" id="WP_075641033.1">
    <property type="nucleotide sequence ID" value="NZ_MKIM01000028.1"/>
</dbReference>
<keyword evidence="3" id="KW-1185">Reference proteome</keyword>
<dbReference type="SUPFAM" id="SSF54427">
    <property type="entry name" value="NTF2-like"/>
    <property type="match status" value="1"/>
</dbReference>
<feature type="signal peptide" evidence="1">
    <location>
        <begin position="1"/>
        <end position="24"/>
    </location>
</feature>
<evidence type="ECO:0000313" key="3">
    <source>
        <dbReference type="Proteomes" id="UP000186894"/>
    </source>
</evidence>
<feature type="chain" id="PRO_5012954761" description="Phosphoribosyl-AMP cyclohydrolase" evidence="1">
    <location>
        <begin position="25"/>
        <end position="184"/>
    </location>
</feature>
<comment type="caution">
    <text evidence="2">The sequence shown here is derived from an EMBL/GenBank/DDBJ whole genome shotgun (WGS) entry which is preliminary data.</text>
</comment>
<dbReference type="OrthoDB" id="9807600at2"/>
<protein>
    <recommendedName>
        <fullName evidence="4">Phosphoribosyl-AMP cyclohydrolase</fullName>
    </recommendedName>
</protein>